<proteinExistence type="inferred from homology"/>
<protein>
    <recommendedName>
        <fullName evidence="4">Peptidase A1 domain-containing protein</fullName>
    </recommendedName>
</protein>
<dbReference type="PROSITE" id="PS00141">
    <property type="entry name" value="ASP_PROTEASE"/>
    <property type="match status" value="1"/>
</dbReference>
<feature type="chain" id="PRO_5013372707" description="Peptidase A1 domain-containing protein" evidence="3">
    <location>
        <begin position="37"/>
        <end position="430"/>
    </location>
</feature>
<evidence type="ECO:0000256" key="3">
    <source>
        <dbReference type="SAM" id="SignalP"/>
    </source>
</evidence>
<name>A0A251PMU9_PRUPE</name>
<feature type="active site" evidence="2">
    <location>
        <position position="124"/>
    </location>
</feature>
<organism evidence="5 6">
    <name type="scientific">Prunus persica</name>
    <name type="common">Peach</name>
    <name type="synonym">Amygdalus persica</name>
    <dbReference type="NCBI Taxonomy" id="3760"/>
    <lineage>
        <taxon>Eukaryota</taxon>
        <taxon>Viridiplantae</taxon>
        <taxon>Streptophyta</taxon>
        <taxon>Embryophyta</taxon>
        <taxon>Tracheophyta</taxon>
        <taxon>Spermatophyta</taxon>
        <taxon>Magnoliopsida</taxon>
        <taxon>eudicotyledons</taxon>
        <taxon>Gunneridae</taxon>
        <taxon>Pentapetalae</taxon>
        <taxon>rosids</taxon>
        <taxon>fabids</taxon>
        <taxon>Rosales</taxon>
        <taxon>Rosaceae</taxon>
        <taxon>Amygdaloideae</taxon>
        <taxon>Amygdaleae</taxon>
        <taxon>Prunus</taxon>
    </lineage>
</organism>
<dbReference type="SUPFAM" id="SSF50630">
    <property type="entry name" value="Acid proteases"/>
    <property type="match status" value="1"/>
</dbReference>
<feature type="domain" description="Peptidase A1" evidence="4">
    <location>
        <begin position="106"/>
        <end position="430"/>
    </location>
</feature>
<dbReference type="Proteomes" id="UP000006882">
    <property type="component" value="Chromosome G4"/>
</dbReference>
<dbReference type="FunFam" id="2.40.70.10:FF:000013">
    <property type="entry name" value="Aspartyl protease AED1"/>
    <property type="match status" value="1"/>
</dbReference>
<dbReference type="Pfam" id="PF14543">
    <property type="entry name" value="TAXi_N"/>
    <property type="match status" value="1"/>
</dbReference>
<comment type="similarity">
    <text evidence="1">Belongs to the peptidase A1 family.</text>
</comment>
<gene>
    <name evidence="5" type="ORF">PRUPE_4G162100</name>
</gene>
<dbReference type="GO" id="GO:0006508">
    <property type="term" value="P:proteolysis"/>
    <property type="evidence" value="ECO:0007669"/>
    <property type="project" value="InterPro"/>
</dbReference>
<dbReference type="InterPro" id="IPR021109">
    <property type="entry name" value="Peptidase_aspartic_dom_sf"/>
</dbReference>
<dbReference type="InterPro" id="IPR033121">
    <property type="entry name" value="PEPTIDASE_A1"/>
</dbReference>
<dbReference type="Pfam" id="PF14541">
    <property type="entry name" value="TAXi_C"/>
    <property type="match status" value="1"/>
</dbReference>
<keyword evidence="3" id="KW-0732">Signal</keyword>
<evidence type="ECO:0000256" key="2">
    <source>
        <dbReference type="PIRSR" id="PIRSR601461-1"/>
    </source>
</evidence>
<dbReference type="EMBL" id="CM007654">
    <property type="protein sequence ID" value="ONI12400.1"/>
    <property type="molecule type" value="Genomic_DNA"/>
</dbReference>
<dbReference type="Gene3D" id="2.40.70.10">
    <property type="entry name" value="Acid Proteases"/>
    <property type="match status" value="2"/>
</dbReference>
<feature type="active site" evidence="2">
    <location>
        <position position="313"/>
    </location>
</feature>
<dbReference type="InterPro" id="IPR032799">
    <property type="entry name" value="TAXi_C"/>
</dbReference>
<feature type="signal peptide" evidence="3">
    <location>
        <begin position="1"/>
        <end position="36"/>
    </location>
</feature>
<dbReference type="InterPro" id="IPR001969">
    <property type="entry name" value="Aspartic_peptidase_AS"/>
</dbReference>
<accession>A0A251PMU9</accession>
<dbReference type="InterPro" id="IPR032861">
    <property type="entry name" value="TAXi_N"/>
</dbReference>
<dbReference type="eggNOG" id="KOG1339">
    <property type="taxonomic scope" value="Eukaryota"/>
</dbReference>
<dbReference type="PANTHER" id="PTHR13683:SF750">
    <property type="entry name" value="ASPARTYL PROTEASE AED1"/>
    <property type="match status" value="1"/>
</dbReference>
<evidence type="ECO:0000313" key="6">
    <source>
        <dbReference type="Proteomes" id="UP000006882"/>
    </source>
</evidence>
<evidence type="ECO:0000313" key="5">
    <source>
        <dbReference type="EMBL" id="ONI12400.1"/>
    </source>
</evidence>
<dbReference type="InterPro" id="IPR001461">
    <property type="entry name" value="Aspartic_peptidase_A1"/>
</dbReference>
<sequence>MKTLNISTSCFLKYFIRCFLLLCLNLFPSEPGISLAERDMETDLAVQHIHRVEVKSLLPETTCSPSTKDQAGVISIHSRLGSKKMNSDDATTMPVNSGDLVSSGDYIVTVGLGTPQKQLSLIFDTGSDLSWTRCRPCIRSCYKQMEPLFDPSISTSYVNISCKSNVCSQLTPVTHKIPRCSIDNSTCIYDMQYGDKSFSVGFFSKERLTLTSTEVFDEFLFGCGQINQGNFGSSAANKYGRIFSYCLPSTSSSTGYLGFGKHRRAFKPVKFTPLTTVSQDPSFYGLNLVGISVGGHKLWISPSVFLSSGTIIDTGTVITRLPAAAYSALRDVFRQALTKYPLTRALSVLDKCYDLSSYVTVKYPHIAFYFQGGLKLKLDATGIFYSSSASQVCLAFAGNDANNKFAVLGNVQQKTFEAGGRVGFARGGCL</sequence>
<dbReference type="PROSITE" id="PS51767">
    <property type="entry name" value="PEPTIDASE_A1"/>
    <property type="match status" value="1"/>
</dbReference>
<dbReference type="Gramene" id="ONI12400">
    <property type="protein sequence ID" value="ONI12400"/>
    <property type="gene ID" value="PRUPE_4G162100"/>
</dbReference>
<dbReference type="PANTHER" id="PTHR13683">
    <property type="entry name" value="ASPARTYL PROTEASES"/>
    <property type="match status" value="1"/>
</dbReference>
<reference evidence="5 6" key="1">
    <citation type="journal article" date="2013" name="Nat. Genet.">
        <title>The high-quality draft genome of peach (Prunus persica) identifies unique patterns of genetic diversity, domestication and genome evolution.</title>
        <authorList>
            <consortium name="International Peach Genome Initiative"/>
            <person name="Verde I."/>
            <person name="Abbott A.G."/>
            <person name="Scalabrin S."/>
            <person name="Jung S."/>
            <person name="Shu S."/>
            <person name="Marroni F."/>
            <person name="Zhebentyayeva T."/>
            <person name="Dettori M.T."/>
            <person name="Grimwood J."/>
            <person name="Cattonaro F."/>
            <person name="Zuccolo A."/>
            <person name="Rossini L."/>
            <person name="Jenkins J."/>
            <person name="Vendramin E."/>
            <person name="Meisel L.A."/>
            <person name="Decroocq V."/>
            <person name="Sosinski B."/>
            <person name="Prochnik S."/>
            <person name="Mitros T."/>
            <person name="Policriti A."/>
            <person name="Cipriani G."/>
            <person name="Dondini L."/>
            <person name="Ficklin S."/>
            <person name="Goodstein D.M."/>
            <person name="Xuan P."/>
            <person name="Del Fabbro C."/>
            <person name="Aramini V."/>
            <person name="Copetti D."/>
            <person name="Gonzalez S."/>
            <person name="Horner D.S."/>
            <person name="Falchi R."/>
            <person name="Lucas S."/>
            <person name="Mica E."/>
            <person name="Maldonado J."/>
            <person name="Lazzari B."/>
            <person name="Bielenberg D."/>
            <person name="Pirona R."/>
            <person name="Miculan M."/>
            <person name="Barakat A."/>
            <person name="Testolin R."/>
            <person name="Stella A."/>
            <person name="Tartarini S."/>
            <person name="Tonutti P."/>
            <person name="Arus P."/>
            <person name="Orellana A."/>
            <person name="Wells C."/>
            <person name="Main D."/>
            <person name="Vizzotto G."/>
            <person name="Silva H."/>
            <person name="Salamini F."/>
            <person name="Schmutz J."/>
            <person name="Morgante M."/>
            <person name="Rokhsar D.S."/>
        </authorList>
    </citation>
    <scope>NUCLEOTIDE SEQUENCE [LARGE SCALE GENOMIC DNA]</scope>
    <source>
        <strain evidence="6">cv. Nemared</strain>
    </source>
</reference>
<dbReference type="AlphaFoldDB" id="A0A251PMU9"/>
<keyword evidence="6" id="KW-1185">Reference proteome</keyword>
<dbReference type="GO" id="GO:0004190">
    <property type="term" value="F:aspartic-type endopeptidase activity"/>
    <property type="evidence" value="ECO:0007669"/>
    <property type="project" value="InterPro"/>
</dbReference>
<evidence type="ECO:0000259" key="4">
    <source>
        <dbReference type="PROSITE" id="PS51767"/>
    </source>
</evidence>
<evidence type="ECO:0000256" key="1">
    <source>
        <dbReference type="ARBA" id="ARBA00007447"/>
    </source>
</evidence>